<dbReference type="SUPFAM" id="SSF53822">
    <property type="entry name" value="Periplasmic binding protein-like I"/>
    <property type="match status" value="1"/>
</dbReference>
<dbReference type="InterPro" id="IPR006311">
    <property type="entry name" value="TAT_signal"/>
</dbReference>
<evidence type="ECO:0000256" key="1">
    <source>
        <dbReference type="ARBA" id="ARBA00004196"/>
    </source>
</evidence>
<protein>
    <recommendedName>
        <fullName evidence="3">Periplasmic binding protein domain-containing protein</fullName>
    </recommendedName>
</protein>
<evidence type="ECO:0000313" key="4">
    <source>
        <dbReference type="EMBL" id="ATL91320.1"/>
    </source>
</evidence>
<reference evidence="4 5" key="1">
    <citation type="submission" date="2017-10" db="EMBL/GenBank/DDBJ databases">
        <title>Complete Genome Sequence of Faecalibacterium prausnitzii isolated from the gut of healthy adult Indian.</title>
        <authorList>
            <person name="Bag S."/>
            <person name="Ghosh T.S."/>
            <person name="Das B."/>
        </authorList>
    </citation>
    <scope>NUCLEOTIDE SEQUENCE [LARGE SCALE GENOMIC DNA]</scope>
    <source>
        <strain evidence="4 5">Indica</strain>
    </source>
</reference>
<organism evidence="4 5">
    <name type="scientific">Faecalibacterium prausnitzii</name>
    <dbReference type="NCBI Taxonomy" id="853"/>
    <lineage>
        <taxon>Bacteria</taxon>
        <taxon>Bacillati</taxon>
        <taxon>Bacillota</taxon>
        <taxon>Clostridia</taxon>
        <taxon>Eubacteriales</taxon>
        <taxon>Oscillospiraceae</taxon>
        <taxon>Faecalibacterium</taxon>
    </lineage>
</organism>
<dbReference type="InterPro" id="IPR050555">
    <property type="entry name" value="Bact_Solute-Bind_Prot2"/>
</dbReference>
<dbReference type="AlphaFoldDB" id="A0A291TE26"/>
<name>A0A291TE26_9FIRM</name>
<evidence type="ECO:0000259" key="3">
    <source>
        <dbReference type="Pfam" id="PF13407"/>
    </source>
</evidence>
<dbReference type="EMBL" id="CP023819">
    <property type="protein sequence ID" value="ATL91320.1"/>
    <property type="molecule type" value="Genomic_DNA"/>
</dbReference>
<keyword evidence="2" id="KW-0732">Signal</keyword>
<dbReference type="GO" id="GO:0030288">
    <property type="term" value="C:outer membrane-bounded periplasmic space"/>
    <property type="evidence" value="ECO:0007669"/>
    <property type="project" value="TreeGrafter"/>
</dbReference>
<sequence>MKKITRRSFLKASAAAMVASGLAACGGSASSTAVSSVASAAGSAAAAGKGTIGILMPTLNAEFFAVTANSMAARLAEEGYTGNIQGFDNDAAQAVSVIENFITDGVQGIAYMTVDTAGDDALKDAMDAGIKVLTCGVENANYDVCQIMDNKATGYQIGEMAANYINENFGGSAKVAYITSTKSQNMMDRVEGYRQAMEELCPGADVVYEAECVDVGQGTTFAENLNTLHPDCKIILSYSDTYTKEIAEVWNALSYPKDAACFGHDAEAAVLKNIAEGGYIKGTVSAGDPGVAMAEGMIGCLNGEYKDHELVVMAGTEVTPANIGGFYKA</sequence>
<dbReference type="InterPro" id="IPR025997">
    <property type="entry name" value="SBP_2_dom"/>
</dbReference>
<feature type="chain" id="PRO_5039164831" description="Periplasmic binding protein domain-containing protein" evidence="2">
    <location>
        <begin position="24"/>
        <end position="329"/>
    </location>
</feature>
<gene>
    <name evidence="4" type="ORF">CRH10_08330</name>
</gene>
<dbReference type="Gene3D" id="3.40.50.2300">
    <property type="match status" value="2"/>
</dbReference>
<evidence type="ECO:0000256" key="2">
    <source>
        <dbReference type="SAM" id="SignalP"/>
    </source>
</evidence>
<proteinExistence type="predicted"/>
<evidence type="ECO:0000313" key="5">
    <source>
        <dbReference type="Proteomes" id="UP000223709"/>
    </source>
</evidence>
<feature type="signal peptide" evidence="2">
    <location>
        <begin position="1"/>
        <end position="23"/>
    </location>
</feature>
<comment type="subcellular location">
    <subcellularLocation>
        <location evidence="1">Cell envelope</location>
    </subcellularLocation>
</comment>
<dbReference type="Pfam" id="PF13407">
    <property type="entry name" value="Peripla_BP_4"/>
    <property type="match status" value="1"/>
</dbReference>
<dbReference type="PROSITE" id="PS51257">
    <property type="entry name" value="PROKAR_LIPOPROTEIN"/>
    <property type="match status" value="1"/>
</dbReference>
<dbReference type="PROSITE" id="PS51318">
    <property type="entry name" value="TAT"/>
    <property type="match status" value="1"/>
</dbReference>
<dbReference type="GO" id="GO:0030246">
    <property type="term" value="F:carbohydrate binding"/>
    <property type="evidence" value="ECO:0007669"/>
    <property type="project" value="TreeGrafter"/>
</dbReference>
<dbReference type="RefSeq" id="WP_098925265.1">
    <property type="nucleotide sequence ID" value="NZ_CP023819.1"/>
</dbReference>
<dbReference type="PANTHER" id="PTHR30036">
    <property type="entry name" value="D-XYLOSE-BINDING PERIPLASMIC PROTEIN"/>
    <property type="match status" value="1"/>
</dbReference>
<accession>A0A291TE26</accession>
<dbReference type="CDD" id="cd01536">
    <property type="entry name" value="PBP1_ABC_sugar_binding-like"/>
    <property type="match status" value="1"/>
</dbReference>
<dbReference type="Proteomes" id="UP000223709">
    <property type="component" value="Chromosome"/>
</dbReference>
<feature type="domain" description="Periplasmic binding protein" evidence="3">
    <location>
        <begin position="52"/>
        <end position="285"/>
    </location>
</feature>
<dbReference type="InterPro" id="IPR028082">
    <property type="entry name" value="Peripla_BP_I"/>
</dbReference>